<organism evidence="1">
    <name type="scientific">Trypanosoma brucei</name>
    <dbReference type="NCBI Taxonomy" id="5691"/>
    <lineage>
        <taxon>Eukaryota</taxon>
        <taxon>Discoba</taxon>
        <taxon>Euglenozoa</taxon>
        <taxon>Kinetoplastea</taxon>
        <taxon>Metakinetoplastina</taxon>
        <taxon>Trypanosomatida</taxon>
        <taxon>Trypanosomatidae</taxon>
        <taxon>Trypanosoma</taxon>
    </lineage>
</organism>
<reference evidence="1" key="2">
    <citation type="journal article" date="2014" name="Mol. Biochem. Parasitol.">
        <title>Capturing the variant surface glycoprotein repertoire (the VSGnome) of Trypanosoma brucei Lister 427.</title>
        <authorList>
            <person name="Cross G.A."/>
            <person name="Kim H.S."/>
            <person name="Wickstead B."/>
        </authorList>
    </citation>
    <scope>NUCLEOTIDE SEQUENCE</scope>
    <source>
        <strain evidence="1">Lister 427</strain>
    </source>
</reference>
<sequence length="260" mass="27909">MYLLYFVSVCARDVRAQQPKYKNCTNADTAAVFAGDLEKSTIAAMHPAIDHLTRRAQYELIIATHPSSEVAKKAVPLLALQTKCQQRDKTQAKEKVKTTAAMLAALGQDTGHIIAITRLFKAKIKAAGPVDGGNTNAKFLKITYDNQESGLDDSKCSLLDYLTTEMEEKDGAAILEKKIHVQELKLDSTDAASGAETPMACDRTSGCTLVAATGSQVGIAEGKLYAAHAVTKPEQISQQGAGSATILYAGSYHALKDWQC</sequence>
<protein>
    <submittedName>
        <fullName evidence="1">Variant surface glycoprotein 1885</fullName>
    </submittedName>
</protein>
<dbReference type="AlphaFoldDB" id="M4SZK6"/>
<name>M4SZK6_9TRYP</name>
<proteinExistence type="predicted"/>
<reference evidence="1" key="1">
    <citation type="submission" date="2013-02" db="EMBL/GenBank/DDBJ databases">
        <authorList>
            <person name="Cross G.A.M."/>
            <person name="Kim H.-S."/>
            <person name="Wickstead B."/>
        </authorList>
    </citation>
    <scope>NUCLEOTIDE SEQUENCE</scope>
    <source>
        <strain evidence="1">Lister 427</strain>
    </source>
</reference>
<accession>M4SZK6</accession>
<dbReference type="VEuPathDB" id="TriTrypDB:Tb427_000087600"/>
<dbReference type="EMBL" id="KC613360">
    <property type="protein sequence ID" value="AGH60791.1"/>
    <property type="molecule type" value="Genomic_DNA"/>
</dbReference>
<evidence type="ECO:0000313" key="1">
    <source>
        <dbReference type="EMBL" id="AGH60791.1"/>
    </source>
</evidence>